<dbReference type="Proteomes" id="UP000576616">
    <property type="component" value="Unassembled WGS sequence"/>
</dbReference>
<dbReference type="Proteomes" id="UP000352088">
    <property type="component" value="Unassembled WGS sequence"/>
</dbReference>
<dbReference type="EMBL" id="AACGUZ010000020">
    <property type="protein sequence ID" value="EAK5104286.1"/>
    <property type="molecule type" value="Genomic_DNA"/>
</dbReference>
<dbReference type="SFLD" id="SFLDS00029">
    <property type="entry name" value="Radical_SAM"/>
    <property type="match status" value="1"/>
</dbReference>
<evidence type="ECO:0000256" key="6">
    <source>
        <dbReference type="ARBA" id="ARBA00023004"/>
    </source>
</evidence>
<dbReference type="InterPro" id="IPR006638">
    <property type="entry name" value="Elp3/MiaA/NifB-like_rSAM"/>
</dbReference>
<dbReference type="KEGG" id="ccoo:ATE51_03976"/>
<dbReference type="OrthoDB" id="9763993at2"/>
<evidence type="ECO:0000256" key="12">
    <source>
        <dbReference type="HAMAP-Rule" id="MF_01225"/>
    </source>
</evidence>
<dbReference type="PROSITE" id="PS01305">
    <property type="entry name" value="MOAA_NIFB_PQQE"/>
    <property type="match status" value="1"/>
</dbReference>
<dbReference type="EMBL" id="AACDUL010000010">
    <property type="protein sequence ID" value="EAK1509875.1"/>
    <property type="molecule type" value="Genomic_DNA"/>
</dbReference>
<dbReference type="STRING" id="195.ATE51_03976"/>
<dbReference type="SFLD" id="SFLDG01386">
    <property type="entry name" value="main_SPASM_domain-containing"/>
    <property type="match status" value="1"/>
</dbReference>
<dbReference type="InterPro" id="IPR000385">
    <property type="entry name" value="MoaA_NifB_PqqE_Fe-S-bd_CS"/>
</dbReference>
<dbReference type="InterPro" id="IPR058240">
    <property type="entry name" value="rSAM_sf"/>
</dbReference>
<evidence type="ECO:0000313" key="18">
    <source>
        <dbReference type="EMBL" id="EAK5104286.1"/>
    </source>
</evidence>
<dbReference type="HAMAP" id="MF_01225_B">
    <property type="entry name" value="MoaA_B"/>
    <property type="match status" value="1"/>
</dbReference>
<comment type="similarity">
    <text evidence="12">Belongs to the radical SAM superfamily. MoaA family.</text>
</comment>
<dbReference type="EMBL" id="AACQHW010000010">
    <property type="protein sequence ID" value="EAL6851441.1"/>
    <property type="molecule type" value="Genomic_DNA"/>
</dbReference>
<feature type="binding site" evidence="12">
    <location>
        <position position="95"/>
    </location>
    <ligand>
        <name>GTP</name>
        <dbReference type="ChEBI" id="CHEBI:37565"/>
    </ligand>
</feature>
<dbReference type="PROSITE" id="PS51918">
    <property type="entry name" value="RADICAL_SAM"/>
    <property type="match status" value="1"/>
</dbReference>
<evidence type="ECO:0000313" key="26">
    <source>
        <dbReference type="Proteomes" id="UP000411403"/>
    </source>
</evidence>
<evidence type="ECO:0000313" key="21">
    <source>
        <dbReference type="Proteomes" id="UP000352088"/>
    </source>
</evidence>
<evidence type="ECO:0000313" key="14">
    <source>
        <dbReference type="EMBL" id="EAH8157871.1"/>
    </source>
</evidence>
<evidence type="ECO:0000256" key="5">
    <source>
        <dbReference type="ARBA" id="ARBA00022741"/>
    </source>
</evidence>
<evidence type="ECO:0000256" key="1">
    <source>
        <dbReference type="ARBA" id="ARBA00012167"/>
    </source>
</evidence>
<dbReference type="EMBL" id="AACSIE010000013">
    <property type="protein sequence ID" value="EAL9205228.1"/>
    <property type="molecule type" value="Genomic_DNA"/>
</dbReference>
<keyword evidence="3 12" id="KW-0949">S-adenosyl-L-methionine</keyword>
<dbReference type="EMBL" id="AACGFG010000012">
    <property type="protein sequence ID" value="EAK4358829.1"/>
    <property type="molecule type" value="Genomic_DNA"/>
</dbReference>
<feature type="binding site" evidence="12">
    <location>
        <position position="119"/>
    </location>
    <ligand>
        <name>S-adenosyl-L-methionine</name>
        <dbReference type="ChEBI" id="CHEBI:59789"/>
    </ligand>
</feature>
<dbReference type="NCBIfam" id="TIGR02666">
    <property type="entry name" value="moaA"/>
    <property type="match status" value="1"/>
</dbReference>
<keyword evidence="8 12" id="KW-0342">GTP-binding</keyword>
<dbReference type="SUPFAM" id="SSF102114">
    <property type="entry name" value="Radical SAM enzymes"/>
    <property type="match status" value="1"/>
</dbReference>
<organism evidence="17 23">
    <name type="scientific">Campylobacter coli</name>
    <dbReference type="NCBI Taxonomy" id="195"/>
    <lineage>
        <taxon>Bacteria</taxon>
        <taxon>Pseudomonadati</taxon>
        <taxon>Campylobacterota</taxon>
        <taxon>Epsilonproteobacteria</taxon>
        <taxon>Campylobacterales</taxon>
        <taxon>Campylobacteraceae</taxon>
        <taxon>Campylobacter</taxon>
    </lineage>
</organism>
<evidence type="ECO:0000313" key="17">
    <source>
        <dbReference type="EMBL" id="EAK4358829.1"/>
    </source>
</evidence>
<dbReference type="Pfam" id="PF06463">
    <property type="entry name" value="Mob_synth_C"/>
    <property type="match status" value="1"/>
</dbReference>
<feature type="binding site" evidence="12">
    <location>
        <position position="28"/>
    </location>
    <ligand>
        <name>[4Fe-4S] cluster</name>
        <dbReference type="ChEBI" id="CHEBI:49883"/>
        <label>1</label>
        <note>4Fe-4S-S-AdoMet</note>
    </ligand>
</feature>
<reference evidence="15 24" key="2">
    <citation type="submission" date="2018-05" db="EMBL/GenBank/DDBJ databases">
        <authorList>
            <consortium name="PulseNet: The National Subtyping Network for Foodborne Disease Surveillance"/>
            <person name="Tarr C.L."/>
            <person name="Trees E."/>
            <person name="Katz L.S."/>
            <person name="Carleton-Romer H.A."/>
            <person name="Stroika S."/>
            <person name="Kucerova Z."/>
            <person name="Roache K.F."/>
            <person name="Sabol A.L."/>
            <person name="Besser J."/>
            <person name="Gerner-Smidt P."/>
        </authorList>
    </citation>
    <scope>NUCLEOTIDE SEQUENCE [LARGE SCALE GENOMIC DNA]</scope>
    <source>
        <strain evidence="15 24">PNUSAC001435</strain>
        <strain evidence="14 27">PNUSAC007828</strain>
    </source>
</reference>
<dbReference type="InterPro" id="IPR007197">
    <property type="entry name" value="rSAM"/>
</dbReference>
<dbReference type="GO" id="GO:0046872">
    <property type="term" value="F:metal ion binding"/>
    <property type="evidence" value="ECO:0007669"/>
    <property type="project" value="UniProtKB-KW"/>
</dbReference>
<protein>
    <recommendedName>
        <fullName evidence="1 12">GTP 3',8-cyclase</fullName>
        <ecNumber evidence="1 12">4.1.99.22</ecNumber>
    </recommendedName>
    <alternativeName>
        <fullName evidence="12">Molybdenum cofactor biosynthesis protein A</fullName>
    </alternativeName>
</protein>
<evidence type="ECO:0000256" key="4">
    <source>
        <dbReference type="ARBA" id="ARBA00022723"/>
    </source>
</evidence>
<dbReference type="GeneID" id="66544835"/>
<evidence type="ECO:0000313" key="19">
    <source>
        <dbReference type="EMBL" id="EAL6851441.1"/>
    </source>
</evidence>
<gene>
    <name evidence="12 17" type="primary">moaA</name>
    <name evidence="18" type="ORF">B9Q54_08440</name>
    <name evidence="15" type="ORF">BZ274_04765</name>
    <name evidence="17" type="ORF">C6T04_07910</name>
    <name evidence="16" type="ORF">CJD00_06350</name>
    <name evidence="19" type="ORF">DSX26_08235</name>
    <name evidence="20" type="ORF">DYU70_08720</name>
    <name evidence="14" type="ORF">ES716_08125</name>
</gene>
<sequence length="320" mass="36389">MLIDQFGRKINYLRISVTQRCNFRCLYCMPKIPFNHQPKENLLSFEELFLFVKVAIDEGIEKIRITGGEPLLRKDLSVFIKMINDYKKDLDLAITTNGFLLKDFAKDLKDAGLKRLNISLDTLESKKAKILAQKDVLDSVLAGIDEALSVGLKVKLNTVVLKGLNDDELIPLLEFAKSKNIQIRFIEFMENIHAYGKLQGLKRDEIIQILSQKYQVKLIKKAEKAPVSIYSADGYEFGIIDPHSHEFCDSCNRIRLSAEGLLIPCLYFDEALSIKEAVRKGDINAAANILQEVLRNKPEKNRWSVVDNETSSRAFYQTGG</sequence>
<dbReference type="GO" id="GO:0061799">
    <property type="term" value="F:cyclic pyranopterin monophosphate synthase activity"/>
    <property type="evidence" value="ECO:0007669"/>
    <property type="project" value="TreeGrafter"/>
</dbReference>
<dbReference type="Proteomes" id="UP000409545">
    <property type="component" value="Unassembled WGS sequence"/>
</dbReference>
<comment type="subunit">
    <text evidence="12">Monomer and homodimer.</text>
</comment>
<dbReference type="InterPro" id="IPR050105">
    <property type="entry name" value="MoCo_biosynth_MoaA/MoaC"/>
</dbReference>
<evidence type="ECO:0000256" key="11">
    <source>
        <dbReference type="ARBA" id="ARBA00048697"/>
    </source>
</evidence>
<dbReference type="Pfam" id="PF04055">
    <property type="entry name" value="Radical_SAM"/>
    <property type="match status" value="1"/>
</dbReference>
<keyword evidence="10 12" id="KW-0456">Lyase</keyword>
<dbReference type="AlphaFoldDB" id="A0A0Q2KFV6"/>
<evidence type="ECO:0000313" key="27">
    <source>
        <dbReference type="Proteomes" id="UP000576616"/>
    </source>
</evidence>
<dbReference type="GO" id="GO:0051539">
    <property type="term" value="F:4 iron, 4 sulfur cluster binding"/>
    <property type="evidence" value="ECO:0007669"/>
    <property type="project" value="UniProtKB-UniRule"/>
</dbReference>
<comment type="caution">
    <text evidence="17">The sequence shown here is derived from an EMBL/GenBank/DDBJ whole genome shotgun (WGS) entry which is preliminary data.</text>
</comment>
<comment type="pathway">
    <text evidence="12">Cofactor biosynthesis; molybdopterin biosynthesis.</text>
</comment>
<comment type="function">
    <text evidence="12">Catalyzes the cyclization of GTP to (8S)-3',8-cyclo-7,8-dihydroguanosine 5'-triphosphate.</text>
</comment>
<dbReference type="Gene3D" id="3.20.20.70">
    <property type="entry name" value="Aldolase class I"/>
    <property type="match status" value="1"/>
</dbReference>
<dbReference type="GO" id="GO:0061798">
    <property type="term" value="F:GTP 3',8'-cyclase activity"/>
    <property type="evidence" value="ECO:0007669"/>
    <property type="project" value="UniProtKB-UniRule"/>
</dbReference>
<evidence type="ECO:0000313" key="22">
    <source>
        <dbReference type="Proteomes" id="UP000361993"/>
    </source>
</evidence>
<dbReference type="InterPro" id="IPR013483">
    <property type="entry name" value="MoaA"/>
</dbReference>
<dbReference type="Proteomes" id="UP000361993">
    <property type="component" value="Unassembled WGS sequence"/>
</dbReference>
<dbReference type="UniPathway" id="UPA00344"/>
<keyword evidence="5 12" id="KW-0547">Nucleotide-binding</keyword>
<evidence type="ECO:0000313" key="20">
    <source>
        <dbReference type="EMBL" id="EAL9205228.1"/>
    </source>
</evidence>
<dbReference type="GO" id="GO:0006777">
    <property type="term" value="P:Mo-molybdopterin cofactor biosynthetic process"/>
    <property type="evidence" value="ECO:0007669"/>
    <property type="project" value="UniProtKB-UniRule"/>
</dbReference>
<keyword evidence="4 12" id="KW-0479">Metal-binding</keyword>
<feature type="domain" description="Radical SAM core" evidence="13">
    <location>
        <begin position="5"/>
        <end position="225"/>
    </location>
</feature>
<proteinExistence type="inferred from homology"/>
<dbReference type="RefSeq" id="WP_002778595.1">
    <property type="nucleotide sequence ID" value="NZ_AANHVQ020000022.1"/>
</dbReference>
<feature type="binding site" evidence="12">
    <location>
        <position position="14"/>
    </location>
    <ligand>
        <name>GTP</name>
        <dbReference type="ChEBI" id="CHEBI:37565"/>
    </ligand>
</feature>
<evidence type="ECO:0000256" key="3">
    <source>
        <dbReference type="ARBA" id="ARBA00022691"/>
    </source>
</evidence>
<dbReference type="CDD" id="cd21117">
    <property type="entry name" value="Twitch_MoaA"/>
    <property type="match status" value="1"/>
</dbReference>
<comment type="catalytic activity">
    <reaction evidence="11 12">
        <text>GTP + AH2 + S-adenosyl-L-methionine = (8S)-3',8-cyclo-7,8-dihydroguanosine 5'-triphosphate + 5'-deoxyadenosine + L-methionine + A + H(+)</text>
        <dbReference type="Rhea" id="RHEA:49576"/>
        <dbReference type="ChEBI" id="CHEBI:13193"/>
        <dbReference type="ChEBI" id="CHEBI:15378"/>
        <dbReference type="ChEBI" id="CHEBI:17319"/>
        <dbReference type="ChEBI" id="CHEBI:17499"/>
        <dbReference type="ChEBI" id="CHEBI:37565"/>
        <dbReference type="ChEBI" id="CHEBI:57844"/>
        <dbReference type="ChEBI" id="CHEBI:59789"/>
        <dbReference type="ChEBI" id="CHEBI:131766"/>
        <dbReference type="EC" id="4.1.99.22"/>
    </reaction>
</comment>
<feature type="binding site" evidence="12">
    <location>
        <position position="265"/>
    </location>
    <ligand>
        <name>[4Fe-4S] cluster</name>
        <dbReference type="ChEBI" id="CHEBI:49883"/>
        <label>2</label>
        <note>4Fe-4S-substrate</note>
    </ligand>
</feature>
<dbReference type="PANTHER" id="PTHR22960:SF0">
    <property type="entry name" value="MOLYBDENUM COFACTOR BIOSYNTHESIS PROTEIN 1"/>
    <property type="match status" value="1"/>
</dbReference>
<keyword evidence="7 12" id="KW-0411">Iron-sulfur</keyword>
<feature type="binding site" evidence="12">
    <location>
        <position position="64"/>
    </location>
    <ligand>
        <name>GTP</name>
        <dbReference type="ChEBI" id="CHEBI:37565"/>
    </ligand>
</feature>
<feature type="binding site" evidence="12">
    <location>
        <position position="27"/>
    </location>
    <ligand>
        <name>S-adenosyl-L-methionine</name>
        <dbReference type="ChEBI" id="CHEBI:59789"/>
    </ligand>
</feature>
<dbReference type="EMBL" id="AACBVJ010000008">
    <property type="protein sequence ID" value="EAJ9197492.1"/>
    <property type="molecule type" value="Genomic_DNA"/>
</dbReference>
<keyword evidence="2 12" id="KW-0004">4Fe-4S</keyword>
<keyword evidence="6 12" id="KW-0408">Iron</keyword>
<name>A0A0Q2KFV6_CAMCO</name>
<reference evidence="17 23" key="3">
    <citation type="submission" date="2018-06" db="EMBL/GenBank/DDBJ databases">
        <authorList>
            <consortium name="NARMS: The National Antimicrobial Resistance Monitoring System"/>
        </authorList>
    </citation>
    <scope>NUCLEOTIDE SEQUENCE [LARGE SCALE GENOMIC DNA]</scope>
    <source>
        <strain evidence="20 26">CVM N17C171</strain>
        <strain evidence="19 21">CVM N17C548</strain>
        <strain evidence="17 23">FSIS11807978</strain>
        <strain evidence="18 25">FSIS1711007</strain>
    </source>
</reference>
<evidence type="ECO:0000313" key="24">
    <source>
        <dbReference type="Proteomes" id="UP000382436"/>
    </source>
</evidence>
<feature type="binding site" evidence="12">
    <location>
        <position position="25"/>
    </location>
    <ligand>
        <name>[4Fe-4S] cluster</name>
        <dbReference type="ChEBI" id="CHEBI:49883"/>
        <label>1</label>
        <note>4Fe-4S-S-AdoMet</note>
    </ligand>
</feature>
<feature type="binding site" evidence="12">
    <location>
        <position position="155"/>
    </location>
    <ligand>
        <name>GTP</name>
        <dbReference type="ChEBI" id="CHEBI:37565"/>
    </ligand>
</feature>
<dbReference type="SFLD" id="SFLDG01067">
    <property type="entry name" value="SPASM/twitch_domain_containing"/>
    <property type="match status" value="1"/>
</dbReference>
<feature type="binding site" evidence="12">
    <location>
        <position position="21"/>
    </location>
    <ligand>
        <name>[4Fe-4S] cluster</name>
        <dbReference type="ChEBI" id="CHEBI:49883"/>
        <label>1</label>
        <note>4Fe-4S-S-AdoMet</note>
    </ligand>
</feature>
<dbReference type="InterPro" id="IPR040064">
    <property type="entry name" value="MoaA-like"/>
</dbReference>
<dbReference type="KEGG" id="ccof:VC76_07925"/>
<evidence type="ECO:0000259" key="13">
    <source>
        <dbReference type="PROSITE" id="PS51918"/>
    </source>
</evidence>
<evidence type="ECO:0000256" key="2">
    <source>
        <dbReference type="ARBA" id="ARBA00022485"/>
    </source>
</evidence>
<feature type="binding site" evidence="12">
    <location>
        <begin position="253"/>
        <end position="255"/>
    </location>
    <ligand>
        <name>GTP</name>
        <dbReference type="ChEBI" id="CHEBI:37565"/>
    </ligand>
</feature>
<keyword evidence="9 12" id="KW-0501">Molybdenum cofactor biosynthesis</keyword>
<dbReference type="PANTHER" id="PTHR22960">
    <property type="entry name" value="MOLYBDOPTERIN COFACTOR SYNTHESIS PROTEIN A"/>
    <property type="match status" value="1"/>
</dbReference>
<evidence type="ECO:0000256" key="9">
    <source>
        <dbReference type="ARBA" id="ARBA00023150"/>
    </source>
</evidence>
<feature type="binding site" evidence="12">
    <location>
        <position position="189"/>
    </location>
    <ligand>
        <name>S-adenosyl-L-methionine</name>
        <dbReference type="ChEBI" id="CHEBI:59789"/>
    </ligand>
</feature>
<evidence type="ECO:0000313" key="16">
    <source>
        <dbReference type="EMBL" id="EAK1509875.1"/>
    </source>
</evidence>
<dbReference type="SMART" id="SM00729">
    <property type="entry name" value="Elp3"/>
    <property type="match status" value="1"/>
</dbReference>
<dbReference type="SFLD" id="SFLDG01383">
    <property type="entry name" value="cyclic_pyranopterin_phosphate"/>
    <property type="match status" value="1"/>
</dbReference>
<dbReference type="EC" id="4.1.99.22" evidence="1 12"/>
<dbReference type="Proteomes" id="UP000365807">
    <property type="component" value="Unassembled WGS sequence"/>
</dbReference>
<evidence type="ECO:0000313" key="15">
    <source>
        <dbReference type="EMBL" id="EAJ9197492.1"/>
    </source>
</evidence>
<evidence type="ECO:0000256" key="7">
    <source>
        <dbReference type="ARBA" id="ARBA00023014"/>
    </source>
</evidence>
<dbReference type="EMBL" id="AABKAB010000019">
    <property type="protein sequence ID" value="EAH8157871.1"/>
    <property type="molecule type" value="Genomic_DNA"/>
</dbReference>
<feature type="binding site" evidence="12">
    <location>
        <position position="68"/>
    </location>
    <ligand>
        <name>S-adenosyl-L-methionine</name>
        <dbReference type="ChEBI" id="CHEBI:59789"/>
    </ligand>
</feature>
<evidence type="ECO:0000313" key="25">
    <source>
        <dbReference type="Proteomes" id="UP000409545"/>
    </source>
</evidence>
<feature type="binding site" evidence="12">
    <location>
        <position position="251"/>
    </location>
    <ligand>
        <name>[4Fe-4S] cluster</name>
        <dbReference type="ChEBI" id="CHEBI:49883"/>
        <label>2</label>
        <note>4Fe-4S-substrate</note>
    </ligand>
</feature>
<evidence type="ECO:0000256" key="8">
    <source>
        <dbReference type="ARBA" id="ARBA00023134"/>
    </source>
</evidence>
<reference evidence="16 22" key="1">
    <citation type="submission" date="2018-05" db="EMBL/GenBank/DDBJ databases">
        <authorList>
            <consortium name="GenomeTrakr network: Whole genome sequencing for foodborne pathogen traceback"/>
        </authorList>
    </citation>
    <scope>NUCLEOTIDE SEQUENCE [LARGE SCALE GENOMIC DNA]</scope>
    <source>
        <strain evidence="16 22">NC_C6016</strain>
    </source>
</reference>
<dbReference type="Proteomes" id="UP000411403">
    <property type="component" value="Unassembled WGS sequence"/>
</dbReference>
<comment type="cofactor">
    <cofactor evidence="12">
        <name>[4Fe-4S] cluster</name>
        <dbReference type="ChEBI" id="CHEBI:49883"/>
    </cofactor>
    <text evidence="12">Binds 2 [4Fe-4S] clusters. Binds 1 [4Fe-4S] cluster coordinated with 3 cysteines and an exchangeable S-adenosyl-L-methionine and 1 [4Fe-4S] cluster coordinated with 3 cysteines and the GTP-derived substrate.</text>
</comment>
<evidence type="ECO:0000313" key="23">
    <source>
        <dbReference type="Proteomes" id="UP000365807"/>
    </source>
</evidence>
<dbReference type="GO" id="GO:1904047">
    <property type="term" value="F:S-adenosyl-L-methionine binding"/>
    <property type="evidence" value="ECO:0007669"/>
    <property type="project" value="UniProtKB-UniRule"/>
</dbReference>
<dbReference type="Proteomes" id="UP000382436">
    <property type="component" value="Unassembled WGS sequence"/>
</dbReference>
<dbReference type="CDD" id="cd01335">
    <property type="entry name" value="Radical_SAM"/>
    <property type="match status" value="1"/>
</dbReference>
<accession>A0A0Q2KFV6</accession>
<dbReference type="InterPro" id="IPR013785">
    <property type="entry name" value="Aldolase_TIM"/>
</dbReference>
<dbReference type="InterPro" id="IPR010505">
    <property type="entry name" value="MoaA_twitch"/>
</dbReference>
<evidence type="ECO:0000256" key="10">
    <source>
        <dbReference type="ARBA" id="ARBA00023239"/>
    </source>
</evidence>
<dbReference type="eggNOG" id="COG2896">
    <property type="taxonomic scope" value="Bacteria"/>
</dbReference>
<dbReference type="GO" id="GO:0005525">
    <property type="term" value="F:GTP binding"/>
    <property type="evidence" value="ECO:0007669"/>
    <property type="project" value="UniProtKB-UniRule"/>
</dbReference>
<feature type="binding site" evidence="12">
    <location>
        <position position="248"/>
    </location>
    <ligand>
        <name>[4Fe-4S] cluster</name>
        <dbReference type="ChEBI" id="CHEBI:49883"/>
        <label>2</label>
        <note>4Fe-4S-substrate</note>
    </ligand>
</feature>